<dbReference type="EMBL" id="VZUL01000002">
    <property type="protein sequence ID" value="KAB1086467.1"/>
    <property type="molecule type" value="Genomic_DNA"/>
</dbReference>
<sequence length="154" mass="17081">MSTGIFGLLLAPPQQATAKHHEWQGRSGRFWITTVYPLFADFEPISSVYVMVKRNPNGTCSPIYIGQTDNLRRRMIEHTQEKLIAAYRLGANELHAHFLAQTDSERFAVETDLRNGHSTPINDQPSAAGGLFGLGALYQATERRSSLGDLLSGH</sequence>
<dbReference type="Proteomes" id="UP000386575">
    <property type="component" value="Unassembled WGS sequence"/>
</dbReference>
<comment type="caution">
    <text evidence="2">The sequence shown here is derived from an EMBL/GenBank/DDBJ whole genome shotgun (WGS) entry which is preliminary data.</text>
</comment>
<organism evidence="2 3">
    <name type="scientific">Neorhizobium galegae</name>
    <name type="common">Rhizobium galegae</name>
    <dbReference type="NCBI Taxonomy" id="399"/>
    <lineage>
        <taxon>Bacteria</taxon>
        <taxon>Pseudomonadati</taxon>
        <taxon>Pseudomonadota</taxon>
        <taxon>Alphaproteobacteria</taxon>
        <taxon>Hyphomicrobiales</taxon>
        <taxon>Rhizobiaceae</taxon>
        <taxon>Rhizobium/Agrobacterium group</taxon>
        <taxon>Neorhizobium</taxon>
    </lineage>
</organism>
<feature type="domain" description="GIY-YIG" evidence="1">
    <location>
        <begin position="44"/>
        <end position="123"/>
    </location>
</feature>
<dbReference type="PROSITE" id="PS50164">
    <property type="entry name" value="GIY_YIG"/>
    <property type="match status" value="1"/>
</dbReference>
<accession>A0A6A1TU91</accession>
<evidence type="ECO:0000313" key="3">
    <source>
        <dbReference type="Proteomes" id="UP000386575"/>
    </source>
</evidence>
<dbReference type="AlphaFoldDB" id="A0A6A1TU91"/>
<name>A0A6A1TU91_NEOGA</name>
<dbReference type="RefSeq" id="WP_151041868.1">
    <property type="nucleotide sequence ID" value="NZ_VZUL01000002.1"/>
</dbReference>
<gene>
    <name evidence="2" type="ORF">F4V91_08515</name>
</gene>
<dbReference type="InterPro" id="IPR000305">
    <property type="entry name" value="GIY-YIG_endonuc"/>
</dbReference>
<evidence type="ECO:0000259" key="1">
    <source>
        <dbReference type="PROSITE" id="PS50164"/>
    </source>
</evidence>
<protein>
    <recommendedName>
        <fullName evidence="1">GIY-YIG domain-containing protein</fullName>
    </recommendedName>
</protein>
<reference evidence="2 3" key="1">
    <citation type="submission" date="2019-09" db="EMBL/GenBank/DDBJ databases">
        <title>Genome sequencing of Ng87 strain.</title>
        <authorList>
            <person name="Karasev E.S."/>
            <person name="Andronov E."/>
        </authorList>
    </citation>
    <scope>NUCLEOTIDE SEQUENCE [LARGE SCALE GENOMIC DNA]</scope>
    <source>
        <strain evidence="2 3">Ng87</strain>
    </source>
</reference>
<proteinExistence type="predicted"/>
<evidence type="ECO:0000313" key="2">
    <source>
        <dbReference type="EMBL" id="KAB1086467.1"/>
    </source>
</evidence>